<accession>A0AAW2EKK5</accession>
<keyword evidence="1" id="KW-0472">Membrane</keyword>
<dbReference type="AlphaFoldDB" id="A0AAW2EKK5"/>
<keyword evidence="3" id="KW-1185">Reference proteome</keyword>
<evidence type="ECO:0000313" key="3">
    <source>
        <dbReference type="Proteomes" id="UP001430953"/>
    </source>
</evidence>
<organism evidence="2 3">
    <name type="scientific">Cardiocondyla obscurior</name>
    <dbReference type="NCBI Taxonomy" id="286306"/>
    <lineage>
        <taxon>Eukaryota</taxon>
        <taxon>Metazoa</taxon>
        <taxon>Ecdysozoa</taxon>
        <taxon>Arthropoda</taxon>
        <taxon>Hexapoda</taxon>
        <taxon>Insecta</taxon>
        <taxon>Pterygota</taxon>
        <taxon>Neoptera</taxon>
        <taxon>Endopterygota</taxon>
        <taxon>Hymenoptera</taxon>
        <taxon>Apocrita</taxon>
        <taxon>Aculeata</taxon>
        <taxon>Formicoidea</taxon>
        <taxon>Formicidae</taxon>
        <taxon>Myrmicinae</taxon>
        <taxon>Cardiocondyla</taxon>
    </lineage>
</organism>
<sequence length="379" mass="45243">MRRGANGIRKKKKKKKKKAKRNYRSLYIYYILNFRVKLFFFTQFSILSRQYYLAVDNISSRSCGFVLDVASALNTGSYKRINRKRLLDFIKVNLKYPLAYLPAASDGGEFVSSAGRLKFDFKAKMAINLTRARVCWPDYFLHQHRFHYHTSKSIYRSDTFSFLIFKYTIKRIAKQTIFFSTTRESITLHKNFQFLDPRVYLRKKEIEGTRDRVPFEGQTEEVDEKKSAIAEFRSVRAGERVRRQDRLLLATYMVERGRTSRTFHGRSRRLRRLDLPRRAESTRLDLRKLSREKYDTFTDVTIHYEEILIVGYTVFFLLLHFPFSLLNFETANSMLTFFYFLFFLRAIKKSIRISSKVQERNLIPKIVIDHRNPVVPFEK</sequence>
<reference evidence="2 3" key="1">
    <citation type="submission" date="2023-03" db="EMBL/GenBank/DDBJ databases">
        <title>High recombination rates correlate with genetic variation in Cardiocondyla obscurior ants.</title>
        <authorList>
            <person name="Errbii M."/>
        </authorList>
    </citation>
    <scope>NUCLEOTIDE SEQUENCE [LARGE SCALE GENOMIC DNA]</scope>
    <source>
        <strain evidence="2">Alpha-2009</strain>
        <tissue evidence="2">Whole body</tissue>
    </source>
</reference>
<evidence type="ECO:0000313" key="2">
    <source>
        <dbReference type="EMBL" id="KAL0102766.1"/>
    </source>
</evidence>
<gene>
    <name evidence="2" type="ORF">PUN28_018219</name>
</gene>
<feature type="transmembrane region" description="Helical" evidence="1">
    <location>
        <begin position="26"/>
        <end position="46"/>
    </location>
</feature>
<name>A0AAW2EKK5_9HYME</name>
<keyword evidence="1" id="KW-1133">Transmembrane helix</keyword>
<evidence type="ECO:0008006" key="4">
    <source>
        <dbReference type="Google" id="ProtNLM"/>
    </source>
</evidence>
<comment type="caution">
    <text evidence="2">The sequence shown here is derived from an EMBL/GenBank/DDBJ whole genome shotgun (WGS) entry which is preliminary data.</text>
</comment>
<feature type="transmembrane region" description="Helical" evidence="1">
    <location>
        <begin position="331"/>
        <end position="347"/>
    </location>
</feature>
<evidence type="ECO:0000256" key="1">
    <source>
        <dbReference type="SAM" id="Phobius"/>
    </source>
</evidence>
<proteinExistence type="predicted"/>
<dbReference type="Proteomes" id="UP001430953">
    <property type="component" value="Unassembled WGS sequence"/>
</dbReference>
<protein>
    <recommendedName>
        <fullName evidence="4">Ribosomal protein S3</fullName>
    </recommendedName>
</protein>
<dbReference type="EMBL" id="JADYXP020000022">
    <property type="protein sequence ID" value="KAL0102766.1"/>
    <property type="molecule type" value="Genomic_DNA"/>
</dbReference>
<keyword evidence="1" id="KW-0812">Transmembrane</keyword>